<dbReference type="InterPro" id="IPR021529">
    <property type="entry name" value="DUF2798"/>
</dbReference>
<organism evidence="2 3">
    <name type="scientific">Roseibium salinum</name>
    <dbReference type="NCBI Taxonomy" id="1604349"/>
    <lineage>
        <taxon>Bacteria</taxon>
        <taxon>Pseudomonadati</taxon>
        <taxon>Pseudomonadota</taxon>
        <taxon>Alphaproteobacteria</taxon>
        <taxon>Hyphomicrobiales</taxon>
        <taxon>Stappiaceae</taxon>
        <taxon>Roseibium</taxon>
    </lineage>
</organism>
<keyword evidence="1" id="KW-0812">Transmembrane</keyword>
<keyword evidence="3" id="KW-1185">Reference proteome</keyword>
<evidence type="ECO:0000256" key="1">
    <source>
        <dbReference type="SAM" id="Phobius"/>
    </source>
</evidence>
<feature type="transmembrane region" description="Helical" evidence="1">
    <location>
        <begin position="47"/>
        <end position="69"/>
    </location>
</feature>
<keyword evidence="1" id="KW-0472">Membrane</keyword>
<comment type="caution">
    <text evidence="2">The sequence shown here is derived from an EMBL/GenBank/DDBJ whole genome shotgun (WGS) entry which is preliminary data.</text>
</comment>
<name>A0ABT3R2H6_9HYPH</name>
<protein>
    <submittedName>
        <fullName evidence="2">DUF2798 domain-containing protein</fullName>
    </submittedName>
</protein>
<feature type="transmembrane region" description="Helical" evidence="1">
    <location>
        <begin position="12"/>
        <end position="35"/>
    </location>
</feature>
<dbReference type="EMBL" id="JAPEVI010000003">
    <property type="protein sequence ID" value="MCX2723340.1"/>
    <property type="molecule type" value="Genomic_DNA"/>
</dbReference>
<dbReference type="Pfam" id="PF11391">
    <property type="entry name" value="DUF2798"/>
    <property type="match status" value="1"/>
</dbReference>
<proteinExistence type="predicted"/>
<keyword evidence="1" id="KW-1133">Transmembrane helix</keyword>
<evidence type="ECO:0000313" key="3">
    <source>
        <dbReference type="Proteomes" id="UP001300261"/>
    </source>
</evidence>
<gene>
    <name evidence="2" type="ORF">ON753_13310</name>
</gene>
<sequence length="78" mass="8466">MTKASKIPRRYAGLLMGLLMALSMGLIMSFVVTVINLGLRGDFLVKWMIAYAGSLPIGLPTALLVTPIVKSIVDRMTE</sequence>
<evidence type="ECO:0000313" key="2">
    <source>
        <dbReference type="EMBL" id="MCX2723340.1"/>
    </source>
</evidence>
<dbReference type="Proteomes" id="UP001300261">
    <property type="component" value="Unassembled WGS sequence"/>
</dbReference>
<reference evidence="2 3" key="1">
    <citation type="journal article" date="2016" name="Int. J. Syst. Evol. Microbiol.">
        <title>Labrenzia salina sp. nov., isolated from the rhizosphere of the halophyte Arthrocnemum macrostachyum.</title>
        <authorList>
            <person name="Camacho M."/>
            <person name="Redondo-Gomez S."/>
            <person name="Rodriguez-Llorente I."/>
            <person name="Rohde M."/>
            <person name="Sproer C."/>
            <person name="Schumann P."/>
            <person name="Klenk H.P."/>
            <person name="Montero-Calasanz M.D.C."/>
        </authorList>
    </citation>
    <scope>NUCLEOTIDE SEQUENCE [LARGE SCALE GENOMIC DNA]</scope>
    <source>
        <strain evidence="2 3">DSM 29163</strain>
    </source>
</reference>
<dbReference type="RefSeq" id="WP_265963122.1">
    <property type="nucleotide sequence ID" value="NZ_JAPEVI010000003.1"/>
</dbReference>
<accession>A0ABT3R2H6</accession>